<dbReference type="STRING" id="1081103.A0A0B2WMU9"/>
<gene>
    <name evidence="1" type="ORF">MAM_04993</name>
</gene>
<dbReference type="OrthoDB" id="5220943at2759"/>
<evidence type="ECO:0000313" key="1">
    <source>
        <dbReference type="EMBL" id="KHN97396.1"/>
    </source>
</evidence>
<sequence>MSNVSVGSADAAFVTTATDVLNEYNRRGNMYDAKLQFHKLLDDLQSPAVCDRIRRARMGTTQTVQSFEKEHLESYVVFQLAMSMSPLAFRSVLSGTVDERHLVFCHWPGPGVYAVGVAVDGRGGKFLSAREIETLAQGVERYSAGYDTLKTAPPAANRGLEAGCQQFNDPEQQRVLVFAERLRERARLLMTVDPTGNVVQVQSSLYIGRSDKLENRTKDYQVPVRLGGINKLLVLTLNVLETMNLQSSLHARPVIRIWERHQLPFAERLVATPAESLVAQNSFNAKEASGRAICMAIQTELMAAKVQVFSIRPFLRQHLRDVKTELEARLKFIDGLKWLSRSTLKQKAIKTKEQLEAFLALKPMAWTTAVSMLRSKAERLDKQWDTLLRLKVQMNSIMDLQRAMLPPSEASRL</sequence>
<evidence type="ECO:0000313" key="2">
    <source>
        <dbReference type="Proteomes" id="UP000030816"/>
    </source>
</evidence>
<accession>A0A0B2WMU9</accession>
<reference evidence="1 2" key="1">
    <citation type="journal article" date="2014" name="Proc. Natl. Acad. Sci. U.S.A.">
        <title>Trajectory and genomic determinants of fungal-pathogen speciation and host adaptation.</title>
        <authorList>
            <person name="Hu X."/>
            <person name="Xiao G."/>
            <person name="Zheng P."/>
            <person name="Shang Y."/>
            <person name="Su Y."/>
            <person name="Zhang X."/>
            <person name="Liu X."/>
            <person name="Zhan S."/>
            <person name="St Leger R.J."/>
            <person name="Wang C."/>
        </authorList>
    </citation>
    <scope>NUCLEOTIDE SEQUENCE [LARGE SCALE GENOMIC DNA]</scope>
    <source>
        <strain evidence="1 2">ARSEF 1941</strain>
    </source>
</reference>
<dbReference type="Proteomes" id="UP000030816">
    <property type="component" value="Unassembled WGS sequence"/>
</dbReference>
<dbReference type="RefSeq" id="XP_040678462.1">
    <property type="nucleotide sequence ID" value="XM_040823791.1"/>
</dbReference>
<protein>
    <submittedName>
        <fullName evidence="1">Uncharacterized protein</fullName>
    </submittedName>
</protein>
<dbReference type="AlphaFoldDB" id="A0A0B2WMU9"/>
<dbReference type="HOGENOM" id="CLU_039525_0_0_1"/>
<keyword evidence="2" id="KW-1185">Reference proteome</keyword>
<proteinExistence type="predicted"/>
<organism evidence="1 2">
    <name type="scientific">Metarhizium album (strain ARSEF 1941)</name>
    <dbReference type="NCBI Taxonomy" id="1081103"/>
    <lineage>
        <taxon>Eukaryota</taxon>
        <taxon>Fungi</taxon>
        <taxon>Dikarya</taxon>
        <taxon>Ascomycota</taxon>
        <taxon>Pezizomycotina</taxon>
        <taxon>Sordariomycetes</taxon>
        <taxon>Hypocreomycetidae</taxon>
        <taxon>Hypocreales</taxon>
        <taxon>Clavicipitaceae</taxon>
        <taxon>Metarhizium</taxon>
    </lineage>
</organism>
<comment type="caution">
    <text evidence="1">The sequence shown here is derived from an EMBL/GenBank/DDBJ whole genome shotgun (WGS) entry which is preliminary data.</text>
</comment>
<dbReference type="GeneID" id="63739448"/>
<name>A0A0B2WMU9_METAS</name>
<dbReference type="EMBL" id="AZHE01000011">
    <property type="protein sequence ID" value="KHN97396.1"/>
    <property type="molecule type" value="Genomic_DNA"/>
</dbReference>